<keyword evidence="2" id="KW-1185">Reference proteome</keyword>
<comment type="caution">
    <text evidence="1">The sequence shown here is derived from an EMBL/GenBank/DDBJ whole genome shotgun (WGS) entry which is preliminary data.</text>
</comment>
<dbReference type="Proteomes" id="UP000799755">
    <property type="component" value="Unassembled WGS sequence"/>
</dbReference>
<protein>
    <submittedName>
        <fullName evidence="1">Uncharacterized protein</fullName>
    </submittedName>
</protein>
<proteinExistence type="predicted"/>
<gene>
    <name evidence="1" type="ORF">BDR25DRAFT_230846</name>
</gene>
<feature type="non-terminal residue" evidence="1">
    <location>
        <position position="1"/>
    </location>
</feature>
<dbReference type="EMBL" id="MU003514">
    <property type="protein sequence ID" value="KAF2468911.1"/>
    <property type="molecule type" value="Genomic_DNA"/>
</dbReference>
<accession>A0ACB6QPR5</accession>
<reference evidence="1" key="1">
    <citation type="journal article" date="2020" name="Stud. Mycol.">
        <title>101 Dothideomycetes genomes: a test case for predicting lifestyles and emergence of pathogens.</title>
        <authorList>
            <person name="Haridas S."/>
            <person name="Albert R."/>
            <person name="Binder M."/>
            <person name="Bloem J."/>
            <person name="Labutti K."/>
            <person name="Salamov A."/>
            <person name="Andreopoulos B."/>
            <person name="Baker S."/>
            <person name="Barry K."/>
            <person name="Bills G."/>
            <person name="Bluhm B."/>
            <person name="Cannon C."/>
            <person name="Castanera R."/>
            <person name="Culley D."/>
            <person name="Daum C."/>
            <person name="Ezra D."/>
            <person name="Gonzalez J."/>
            <person name="Henrissat B."/>
            <person name="Kuo A."/>
            <person name="Liang C."/>
            <person name="Lipzen A."/>
            <person name="Lutzoni F."/>
            <person name="Magnuson J."/>
            <person name="Mondo S."/>
            <person name="Nolan M."/>
            <person name="Ohm R."/>
            <person name="Pangilinan J."/>
            <person name="Park H.-J."/>
            <person name="Ramirez L."/>
            <person name="Alfaro M."/>
            <person name="Sun H."/>
            <person name="Tritt A."/>
            <person name="Yoshinaga Y."/>
            <person name="Zwiers L.-H."/>
            <person name="Turgeon B."/>
            <person name="Goodwin S."/>
            <person name="Spatafora J."/>
            <person name="Crous P."/>
            <person name="Grigoriev I."/>
        </authorList>
    </citation>
    <scope>NUCLEOTIDE SEQUENCE</scope>
    <source>
        <strain evidence="1">ATCC 200398</strain>
    </source>
</reference>
<evidence type="ECO:0000313" key="2">
    <source>
        <dbReference type="Proteomes" id="UP000799755"/>
    </source>
</evidence>
<evidence type="ECO:0000313" key="1">
    <source>
        <dbReference type="EMBL" id="KAF2468911.1"/>
    </source>
</evidence>
<name>A0ACB6QPR5_9PLEO</name>
<sequence length="182" mass="21112">VNTHRPGYPLYSSWLASHSQCQNFRRFKTTRMRLLLAKQDEVSKLESELKAIDWDETAELFLGSMRLDKNAKRKDVMCKLDVAIKEYDELLLRSRDILNMPDSSIHNLHVMDTWLRTTGCIARSEFEYVKAEDWDIVNICGIGHAVRRDDSLLTTRITNALGELRKNWKMVCICPTRSFAGC</sequence>
<organism evidence="1 2">
    <name type="scientific">Lindgomyces ingoldianus</name>
    <dbReference type="NCBI Taxonomy" id="673940"/>
    <lineage>
        <taxon>Eukaryota</taxon>
        <taxon>Fungi</taxon>
        <taxon>Dikarya</taxon>
        <taxon>Ascomycota</taxon>
        <taxon>Pezizomycotina</taxon>
        <taxon>Dothideomycetes</taxon>
        <taxon>Pleosporomycetidae</taxon>
        <taxon>Pleosporales</taxon>
        <taxon>Lindgomycetaceae</taxon>
        <taxon>Lindgomyces</taxon>
    </lineage>
</organism>